<protein>
    <submittedName>
        <fullName evidence="1">Uncharacterized protein</fullName>
    </submittedName>
</protein>
<dbReference type="InParanoid" id="K1QCS5"/>
<accession>K1QCS5</accession>
<gene>
    <name evidence="1" type="ORF">CGI_10008807</name>
</gene>
<dbReference type="HOGENOM" id="CLU_2814933_0_0_1"/>
<reference evidence="1" key="1">
    <citation type="journal article" date="2012" name="Nature">
        <title>The oyster genome reveals stress adaptation and complexity of shell formation.</title>
        <authorList>
            <person name="Zhang G."/>
            <person name="Fang X."/>
            <person name="Guo X."/>
            <person name="Li L."/>
            <person name="Luo R."/>
            <person name="Xu F."/>
            <person name="Yang P."/>
            <person name="Zhang L."/>
            <person name="Wang X."/>
            <person name="Qi H."/>
            <person name="Xiong Z."/>
            <person name="Que H."/>
            <person name="Xie Y."/>
            <person name="Holland P.W."/>
            <person name="Paps J."/>
            <person name="Zhu Y."/>
            <person name="Wu F."/>
            <person name="Chen Y."/>
            <person name="Wang J."/>
            <person name="Peng C."/>
            <person name="Meng J."/>
            <person name="Yang L."/>
            <person name="Liu J."/>
            <person name="Wen B."/>
            <person name="Zhang N."/>
            <person name="Huang Z."/>
            <person name="Zhu Q."/>
            <person name="Feng Y."/>
            <person name="Mount A."/>
            <person name="Hedgecock D."/>
            <person name="Xu Z."/>
            <person name="Liu Y."/>
            <person name="Domazet-Loso T."/>
            <person name="Du Y."/>
            <person name="Sun X."/>
            <person name="Zhang S."/>
            <person name="Liu B."/>
            <person name="Cheng P."/>
            <person name="Jiang X."/>
            <person name="Li J."/>
            <person name="Fan D."/>
            <person name="Wang W."/>
            <person name="Fu W."/>
            <person name="Wang T."/>
            <person name="Wang B."/>
            <person name="Zhang J."/>
            <person name="Peng Z."/>
            <person name="Li Y."/>
            <person name="Li N."/>
            <person name="Wang J."/>
            <person name="Chen M."/>
            <person name="He Y."/>
            <person name="Tan F."/>
            <person name="Song X."/>
            <person name="Zheng Q."/>
            <person name="Huang R."/>
            <person name="Yang H."/>
            <person name="Du X."/>
            <person name="Chen L."/>
            <person name="Yang M."/>
            <person name="Gaffney P.M."/>
            <person name="Wang S."/>
            <person name="Luo L."/>
            <person name="She Z."/>
            <person name="Ming Y."/>
            <person name="Huang W."/>
            <person name="Zhang S."/>
            <person name="Huang B."/>
            <person name="Zhang Y."/>
            <person name="Qu T."/>
            <person name="Ni P."/>
            <person name="Miao G."/>
            <person name="Wang J."/>
            <person name="Wang Q."/>
            <person name="Steinberg C.E."/>
            <person name="Wang H."/>
            <person name="Li N."/>
            <person name="Qian L."/>
            <person name="Zhang G."/>
            <person name="Li Y."/>
            <person name="Yang H."/>
            <person name="Liu X."/>
            <person name="Wang J."/>
            <person name="Yin Y."/>
            <person name="Wang J."/>
        </authorList>
    </citation>
    <scope>NUCLEOTIDE SEQUENCE [LARGE SCALE GENOMIC DNA]</scope>
    <source>
        <strain evidence="1">05x7-T-G4-1.051#20</strain>
    </source>
</reference>
<evidence type="ECO:0000313" key="1">
    <source>
        <dbReference type="EMBL" id="EKC19321.1"/>
    </source>
</evidence>
<proteinExistence type="predicted"/>
<sequence>MYTDKCFSPLVLFVIVVCYYISTADDVGRITSLGRLIQPSLLVYDLTLLSDGTSHRDVCGAFLDQYR</sequence>
<dbReference type="EMBL" id="JH817204">
    <property type="protein sequence ID" value="EKC19321.1"/>
    <property type="molecule type" value="Genomic_DNA"/>
</dbReference>
<name>K1QCS5_MAGGI</name>
<dbReference type="AlphaFoldDB" id="K1QCS5"/>
<organism evidence="1">
    <name type="scientific">Magallana gigas</name>
    <name type="common">Pacific oyster</name>
    <name type="synonym">Crassostrea gigas</name>
    <dbReference type="NCBI Taxonomy" id="29159"/>
    <lineage>
        <taxon>Eukaryota</taxon>
        <taxon>Metazoa</taxon>
        <taxon>Spiralia</taxon>
        <taxon>Lophotrochozoa</taxon>
        <taxon>Mollusca</taxon>
        <taxon>Bivalvia</taxon>
        <taxon>Autobranchia</taxon>
        <taxon>Pteriomorphia</taxon>
        <taxon>Ostreida</taxon>
        <taxon>Ostreoidea</taxon>
        <taxon>Ostreidae</taxon>
        <taxon>Magallana</taxon>
    </lineage>
</organism>